<evidence type="ECO:0000313" key="2">
    <source>
        <dbReference type="Proteomes" id="UP001473302"/>
    </source>
</evidence>
<sequence>MFIYRTENRSQSEDLFKNVIRECANTKGNESFQKAATKISTRPRSQKKTLQVIEEINKTDSGSSYIDSSSDDESVEHCTDYLTGPGVTDYDMNIIELPDFTPFIVHNINILKLFLILRTSWKSVIESLESDYEKKIVLNLHCLVDCVRLLSKQQVPTDTFSVNNLDKGSLKKFTLESLLNNECHVVVGGSSSTLSTNSKARKRFDPTLQGKKADCAASIVVEGSKKSLVIDETKFMKNNVEFTCRYGSMLFNLTKDSADGLQEYMLGNRILDIPLEGTKIDLYSLDLRYKSLL</sequence>
<comment type="caution">
    <text evidence="1">The sequence shown here is derived from an EMBL/GenBank/DDBJ whole genome shotgun (WGS) entry which is preliminary data.</text>
</comment>
<keyword evidence="2" id="KW-1185">Reference proteome</keyword>
<gene>
    <name evidence="1" type="ORF">MFLAVUS_003921</name>
</gene>
<protein>
    <submittedName>
        <fullName evidence="1">Uncharacterized protein</fullName>
    </submittedName>
</protein>
<accession>A0ABP9YUG9</accession>
<reference evidence="1 2" key="1">
    <citation type="submission" date="2024-04" db="EMBL/GenBank/DDBJ databases">
        <title>genome sequences of Mucor flavus KT1a and Helicostylum pulchrum KT1b strains isolated from the surface of a dry-aged beef.</title>
        <authorList>
            <person name="Toyotome T."/>
            <person name="Hosono M."/>
            <person name="Torimaru M."/>
            <person name="Fukuda K."/>
            <person name="Mikami N."/>
        </authorList>
    </citation>
    <scope>NUCLEOTIDE SEQUENCE [LARGE SCALE GENOMIC DNA]</scope>
    <source>
        <strain evidence="1 2">KT1a</strain>
    </source>
</reference>
<evidence type="ECO:0000313" key="1">
    <source>
        <dbReference type="EMBL" id="GAA5810499.1"/>
    </source>
</evidence>
<name>A0ABP9YUG9_9FUNG</name>
<proteinExistence type="predicted"/>
<organism evidence="1 2">
    <name type="scientific">Mucor flavus</name>
    <dbReference type="NCBI Taxonomy" id="439312"/>
    <lineage>
        <taxon>Eukaryota</taxon>
        <taxon>Fungi</taxon>
        <taxon>Fungi incertae sedis</taxon>
        <taxon>Mucoromycota</taxon>
        <taxon>Mucoromycotina</taxon>
        <taxon>Mucoromycetes</taxon>
        <taxon>Mucorales</taxon>
        <taxon>Mucorineae</taxon>
        <taxon>Mucoraceae</taxon>
        <taxon>Mucor</taxon>
    </lineage>
</organism>
<dbReference type="Proteomes" id="UP001473302">
    <property type="component" value="Unassembled WGS sequence"/>
</dbReference>
<dbReference type="EMBL" id="BAABUK010000007">
    <property type="protein sequence ID" value="GAA5810499.1"/>
    <property type="molecule type" value="Genomic_DNA"/>
</dbReference>